<dbReference type="PANTHER" id="PTHR46411">
    <property type="entry name" value="FAMILY ATPASE, PUTATIVE-RELATED"/>
    <property type="match status" value="1"/>
</dbReference>
<sequence length="673" mass="76778">MLMRCEKQLRTRCAQLEETLEATADTSVDSVETPEKEESRTTLEHLRCLLSFIDTDIKSRMDYLNNDPRCTKVSFADVWYLFKPGDEVIHKSGKAAYRVLEVSSPSDHATPWLNSKWRGGDDGETPDTSYFVTCVAIDFDGKFFGPVKWGPWEIEKFRGEKPINTFDVYPIRFYGRDAKSSSVGENTGDAPWQILRRQLVERGILFALTASVRHMYYAGPIIDTKEEIESQVVIDCGEAFNGNYTGSQKPVLDLLIGEDSSPMREKKPCVAACCFGEVIEPDFHIDRLQKDEYINSLIPVQENTLPSVTIYRRSLEATKTPGSELTEGELLITNFRVYGFILRSRTWAMLDLTYLSDIETINKAGESVDATDRHRKSAFDRLVLPDEHKRLIHSLVAQHFRDKQRQNRTTEDEQMDIVRGKGKGLVLLLHGAPGVGKTSTAEAVAERFKKPLFQITCGDLGSTAKEVEDALSKNFALANKWGCILLLDEADVFLATRKREDFTRNGLVAVFLRVLEYYAGVLFLTTNRIGDFDEAFTSRIHMSLYYPPLNEYSTKKVFELNLEMISERFRRKGRRIIVEESQIFSHIKEYFEKHEHARWNGRQIRNSCQTALALAEYDAQGSGDQSISTEIHLRQGHFKIVSDAYLDFIQYLKTVRNTLSWQEKEASRANSGA</sequence>
<organism evidence="2 3">
    <name type="scientific">Podospora aff. communis PSN243</name>
    <dbReference type="NCBI Taxonomy" id="3040156"/>
    <lineage>
        <taxon>Eukaryota</taxon>
        <taxon>Fungi</taxon>
        <taxon>Dikarya</taxon>
        <taxon>Ascomycota</taxon>
        <taxon>Pezizomycotina</taxon>
        <taxon>Sordariomycetes</taxon>
        <taxon>Sordariomycetidae</taxon>
        <taxon>Sordariales</taxon>
        <taxon>Podosporaceae</taxon>
        <taxon>Podospora</taxon>
    </lineage>
</organism>
<dbReference type="Proteomes" id="UP001321760">
    <property type="component" value="Unassembled WGS sequence"/>
</dbReference>
<dbReference type="PANTHER" id="PTHR46411:SF2">
    <property type="entry name" value="AAA+ ATPASE DOMAIN-CONTAINING PROTEIN"/>
    <property type="match status" value="1"/>
</dbReference>
<dbReference type="Pfam" id="PF22942">
    <property type="entry name" value="DUF7025"/>
    <property type="match status" value="1"/>
</dbReference>
<accession>A0AAV9H139</accession>
<dbReference type="InterPro" id="IPR054289">
    <property type="entry name" value="DUF7025"/>
</dbReference>
<dbReference type="CDD" id="cd19481">
    <property type="entry name" value="RecA-like_protease"/>
    <property type="match status" value="1"/>
</dbReference>
<proteinExistence type="predicted"/>
<dbReference type="InterPro" id="IPR027417">
    <property type="entry name" value="P-loop_NTPase"/>
</dbReference>
<gene>
    <name evidence="2" type="ORF">QBC34DRAFT_445759</name>
</gene>
<comment type="caution">
    <text evidence="2">The sequence shown here is derived from an EMBL/GenBank/DDBJ whole genome shotgun (WGS) entry which is preliminary data.</text>
</comment>
<dbReference type="GO" id="GO:0016887">
    <property type="term" value="F:ATP hydrolysis activity"/>
    <property type="evidence" value="ECO:0007669"/>
    <property type="project" value="InterPro"/>
</dbReference>
<protein>
    <submittedName>
        <fullName evidence="2">P-loop containing nucleoside triphosphate hydrolase protein</fullName>
    </submittedName>
</protein>
<reference evidence="2" key="1">
    <citation type="journal article" date="2023" name="Mol. Phylogenet. Evol.">
        <title>Genome-scale phylogeny and comparative genomics of the fungal order Sordariales.</title>
        <authorList>
            <person name="Hensen N."/>
            <person name="Bonometti L."/>
            <person name="Westerberg I."/>
            <person name="Brannstrom I.O."/>
            <person name="Guillou S."/>
            <person name="Cros-Aarteil S."/>
            <person name="Calhoun S."/>
            <person name="Haridas S."/>
            <person name="Kuo A."/>
            <person name="Mondo S."/>
            <person name="Pangilinan J."/>
            <person name="Riley R."/>
            <person name="LaButti K."/>
            <person name="Andreopoulos B."/>
            <person name="Lipzen A."/>
            <person name="Chen C."/>
            <person name="Yan M."/>
            <person name="Daum C."/>
            <person name="Ng V."/>
            <person name="Clum A."/>
            <person name="Steindorff A."/>
            <person name="Ohm R.A."/>
            <person name="Martin F."/>
            <person name="Silar P."/>
            <person name="Natvig D.O."/>
            <person name="Lalanne C."/>
            <person name="Gautier V."/>
            <person name="Ament-Velasquez S.L."/>
            <person name="Kruys A."/>
            <person name="Hutchinson M.I."/>
            <person name="Powell A.J."/>
            <person name="Barry K."/>
            <person name="Miller A.N."/>
            <person name="Grigoriev I.V."/>
            <person name="Debuchy R."/>
            <person name="Gladieux P."/>
            <person name="Hiltunen Thoren M."/>
            <person name="Johannesson H."/>
        </authorList>
    </citation>
    <scope>NUCLEOTIDE SEQUENCE</scope>
    <source>
        <strain evidence="2">PSN243</strain>
    </source>
</reference>
<evidence type="ECO:0000313" key="2">
    <source>
        <dbReference type="EMBL" id="KAK4454247.1"/>
    </source>
</evidence>
<reference evidence="2" key="2">
    <citation type="submission" date="2023-05" db="EMBL/GenBank/DDBJ databases">
        <authorList>
            <consortium name="Lawrence Berkeley National Laboratory"/>
            <person name="Steindorff A."/>
            <person name="Hensen N."/>
            <person name="Bonometti L."/>
            <person name="Westerberg I."/>
            <person name="Brannstrom I.O."/>
            <person name="Guillou S."/>
            <person name="Cros-Aarteil S."/>
            <person name="Calhoun S."/>
            <person name="Haridas S."/>
            <person name="Kuo A."/>
            <person name="Mondo S."/>
            <person name="Pangilinan J."/>
            <person name="Riley R."/>
            <person name="Labutti K."/>
            <person name="Andreopoulos B."/>
            <person name="Lipzen A."/>
            <person name="Chen C."/>
            <person name="Yanf M."/>
            <person name="Daum C."/>
            <person name="Ng V."/>
            <person name="Clum A."/>
            <person name="Ohm R."/>
            <person name="Martin F."/>
            <person name="Silar P."/>
            <person name="Natvig D."/>
            <person name="Lalanne C."/>
            <person name="Gautier V."/>
            <person name="Ament-Velasquez S.L."/>
            <person name="Kruys A."/>
            <person name="Hutchinson M.I."/>
            <person name="Powell A.J."/>
            <person name="Barry K."/>
            <person name="Miller A.N."/>
            <person name="Grigoriev I.V."/>
            <person name="Debuchy R."/>
            <person name="Gladieux P."/>
            <person name="Thoren M.H."/>
            <person name="Johannesson H."/>
        </authorList>
    </citation>
    <scope>NUCLEOTIDE SEQUENCE</scope>
    <source>
        <strain evidence="2">PSN243</strain>
    </source>
</reference>
<evidence type="ECO:0000313" key="3">
    <source>
        <dbReference type="Proteomes" id="UP001321760"/>
    </source>
</evidence>
<keyword evidence="2" id="KW-0378">Hydrolase</keyword>
<dbReference type="InterPro" id="IPR003593">
    <property type="entry name" value="AAA+_ATPase"/>
</dbReference>
<keyword evidence="3" id="KW-1185">Reference proteome</keyword>
<dbReference type="InterPro" id="IPR056599">
    <property type="entry name" value="AAA_lid_fung"/>
</dbReference>
<evidence type="ECO:0000259" key="1">
    <source>
        <dbReference type="SMART" id="SM00382"/>
    </source>
</evidence>
<dbReference type="Gene3D" id="3.40.50.300">
    <property type="entry name" value="P-loop containing nucleotide triphosphate hydrolases"/>
    <property type="match status" value="1"/>
</dbReference>
<dbReference type="InterPro" id="IPR003959">
    <property type="entry name" value="ATPase_AAA_core"/>
</dbReference>
<dbReference type="Pfam" id="PF23232">
    <property type="entry name" value="AAA_lid_13"/>
    <property type="match status" value="1"/>
</dbReference>
<dbReference type="EMBL" id="MU865917">
    <property type="protein sequence ID" value="KAK4454247.1"/>
    <property type="molecule type" value="Genomic_DNA"/>
</dbReference>
<dbReference type="AlphaFoldDB" id="A0AAV9H139"/>
<dbReference type="GO" id="GO:0005524">
    <property type="term" value="F:ATP binding"/>
    <property type="evidence" value="ECO:0007669"/>
    <property type="project" value="InterPro"/>
</dbReference>
<dbReference type="SUPFAM" id="SSF52540">
    <property type="entry name" value="P-loop containing nucleoside triphosphate hydrolases"/>
    <property type="match status" value="1"/>
</dbReference>
<dbReference type="SMART" id="SM00382">
    <property type="entry name" value="AAA"/>
    <property type="match status" value="1"/>
</dbReference>
<feature type="domain" description="AAA+ ATPase" evidence="1">
    <location>
        <begin position="423"/>
        <end position="548"/>
    </location>
</feature>
<dbReference type="Pfam" id="PF00004">
    <property type="entry name" value="AAA"/>
    <property type="match status" value="1"/>
</dbReference>
<name>A0AAV9H139_9PEZI</name>